<evidence type="ECO:0000313" key="4">
    <source>
        <dbReference type="Proteomes" id="UP000232164"/>
    </source>
</evidence>
<accession>A0A2N0DCX8</accession>
<feature type="compositionally biased region" description="Polar residues" evidence="1">
    <location>
        <begin position="37"/>
        <end position="53"/>
    </location>
</feature>
<keyword evidence="5" id="KW-1185">Reference proteome</keyword>
<evidence type="ECO:0000313" key="2">
    <source>
        <dbReference type="EMBL" id="PKA43953.1"/>
    </source>
</evidence>
<feature type="region of interest" description="Disordered" evidence="1">
    <location>
        <begin position="37"/>
        <end position="61"/>
    </location>
</feature>
<gene>
    <name evidence="2" type="ORF">CWR43_06470</name>
    <name evidence="3" type="ORF">N2599_19085</name>
</gene>
<dbReference type="EMBL" id="PIQN01000005">
    <property type="protein sequence ID" value="PKA43953.1"/>
    <property type="molecule type" value="Genomic_DNA"/>
</dbReference>
<reference evidence="3" key="3">
    <citation type="submission" date="2022-09" db="EMBL/GenBank/DDBJ databases">
        <title>Australian commercial rhizobial inoculants.</title>
        <authorList>
            <person name="Kohlmeier M.G."/>
            <person name="O'Hara G.W."/>
            <person name="Colombi E."/>
            <person name="Ramsay J.P."/>
            <person name="Terpolilli J."/>
        </authorList>
    </citation>
    <scope>NUCLEOTIDE SEQUENCE</scope>
    <source>
        <strain evidence="3">WSM1592</strain>
    </source>
</reference>
<dbReference type="RefSeq" id="WP_027510478.1">
    <property type="nucleotide sequence ID" value="NZ_CP104143.1"/>
</dbReference>
<organism evidence="2 4">
    <name type="scientific">Rhizobium sullae</name>
    <name type="common">Rhizobium hedysari</name>
    <dbReference type="NCBI Taxonomy" id="50338"/>
    <lineage>
        <taxon>Bacteria</taxon>
        <taxon>Pseudomonadati</taxon>
        <taxon>Pseudomonadota</taxon>
        <taxon>Alphaproteobacteria</taxon>
        <taxon>Hyphomicrobiales</taxon>
        <taxon>Rhizobiaceae</taxon>
        <taxon>Rhizobium/Agrobacterium group</taxon>
        <taxon>Rhizobium</taxon>
    </lineage>
</organism>
<dbReference type="AlphaFoldDB" id="A0A2N0DCX8"/>
<proteinExistence type="predicted"/>
<name>A0A2N0DCX8_RHISU</name>
<dbReference type="Proteomes" id="UP001060123">
    <property type="component" value="Chromosome"/>
</dbReference>
<dbReference type="Proteomes" id="UP000232164">
    <property type="component" value="Unassembled WGS sequence"/>
</dbReference>
<sequence>MNPAFRHPLRFNASTSVVKEKADIAANWLRSVEPQIGSRSGNFKAQSPDSSVQAAFMQDVL</sequence>
<evidence type="ECO:0000313" key="5">
    <source>
        <dbReference type="Proteomes" id="UP001060123"/>
    </source>
</evidence>
<dbReference type="EMBL" id="CP104143">
    <property type="protein sequence ID" value="UWU14192.1"/>
    <property type="molecule type" value="Genomic_DNA"/>
</dbReference>
<reference evidence="2 4" key="2">
    <citation type="submission" date="2017-12" db="EMBL/GenBank/DDBJ databases">
        <title>Genome sequence of Rhizobium sullae HCNT1 isolated from Sulla coronaria nodules and featuring peculiar denitrification phenotypes.</title>
        <authorList>
            <person name="De Diego-Diaz B."/>
            <person name="Treu L."/>
            <person name="Campanaro S."/>
            <person name="Da Silva Duarte V."/>
            <person name="Basaglia M."/>
            <person name="Favaro L."/>
            <person name="Casella S."/>
            <person name="Squartini A."/>
        </authorList>
    </citation>
    <scope>NUCLEOTIDE SEQUENCE [LARGE SCALE GENOMIC DNA]</scope>
    <source>
        <strain evidence="2 4">HCNT1</strain>
    </source>
</reference>
<evidence type="ECO:0000313" key="3">
    <source>
        <dbReference type="EMBL" id="UWU14192.1"/>
    </source>
</evidence>
<protein>
    <submittedName>
        <fullName evidence="2">Uncharacterized protein</fullName>
    </submittedName>
</protein>
<evidence type="ECO:0000256" key="1">
    <source>
        <dbReference type="SAM" id="MobiDB-lite"/>
    </source>
</evidence>
<reference evidence="2 4" key="1">
    <citation type="submission" date="2017-11" db="EMBL/GenBank/DDBJ databases">
        <authorList>
            <person name="Han C.G."/>
        </authorList>
    </citation>
    <scope>NUCLEOTIDE SEQUENCE [LARGE SCALE GENOMIC DNA]</scope>
    <source>
        <strain evidence="2 4">HCNT1</strain>
    </source>
</reference>